<dbReference type="AlphaFoldDB" id="A0A0F8XP02"/>
<protein>
    <submittedName>
        <fullName evidence="1">Uncharacterized protein</fullName>
    </submittedName>
</protein>
<organism evidence="1">
    <name type="scientific">marine sediment metagenome</name>
    <dbReference type="NCBI Taxonomy" id="412755"/>
    <lineage>
        <taxon>unclassified sequences</taxon>
        <taxon>metagenomes</taxon>
        <taxon>ecological metagenomes</taxon>
    </lineage>
</organism>
<feature type="non-terminal residue" evidence="1">
    <location>
        <position position="113"/>
    </location>
</feature>
<sequence>MVSRLKHVGTVKIGAESYLLAQTDDQQAWQEQYLHEPPWLEGLPPILSEPAETWHLGGLKSKQGIPGTSEYGQNTDARFPFRLLPGPEVNNVTLTNSIANPTKIFEALGQIFV</sequence>
<name>A0A0F8XP02_9ZZZZ</name>
<gene>
    <name evidence="1" type="ORF">LCGC14_2999900</name>
</gene>
<accession>A0A0F8XP02</accession>
<proteinExistence type="predicted"/>
<comment type="caution">
    <text evidence="1">The sequence shown here is derived from an EMBL/GenBank/DDBJ whole genome shotgun (WGS) entry which is preliminary data.</text>
</comment>
<dbReference type="EMBL" id="LAZR01061783">
    <property type="protein sequence ID" value="KKK62880.1"/>
    <property type="molecule type" value="Genomic_DNA"/>
</dbReference>
<reference evidence="1" key="1">
    <citation type="journal article" date="2015" name="Nature">
        <title>Complex archaea that bridge the gap between prokaryotes and eukaryotes.</title>
        <authorList>
            <person name="Spang A."/>
            <person name="Saw J.H."/>
            <person name="Jorgensen S.L."/>
            <person name="Zaremba-Niedzwiedzka K."/>
            <person name="Martijn J."/>
            <person name="Lind A.E."/>
            <person name="van Eijk R."/>
            <person name="Schleper C."/>
            <person name="Guy L."/>
            <person name="Ettema T.J."/>
        </authorList>
    </citation>
    <scope>NUCLEOTIDE SEQUENCE</scope>
</reference>
<evidence type="ECO:0000313" key="1">
    <source>
        <dbReference type="EMBL" id="KKK62880.1"/>
    </source>
</evidence>